<evidence type="ECO:0000256" key="1">
    <source>
        <dbReference type="SAM" id="MobiDB-lite"/>
    </source>
</evidence>
<comment type="caution">
    <text evidence="2">The sequence shown here is derived from an EMBL/GenBank/DDBJ whole genome shotgun (WGS) entry which is preliminary data.</text>
</comment>
<sequence length="54" mass="5997">MAILLRKKISEGEDVRIKTFRLSLPSEEDHTGHPLGEEAGLSEPIDKDLIKLIG</sequence>
<keyword evidence="3" id="KW-1185">Reference proteome</keyword>
<protein>
    <submittedName>
        <fullName evidence="2">Uncharacterized protein</fullName>
    </submittedName>
</protein>
<proteinExistence type="predicted"/>
<dbReference type="Proteomes" id="UP000828390">
    <property type="component" value="Unassembled WGS sequence"/>
</dbReference>
<evidence type="ECO:0000313" key="2">
    <source>
        <dbReference type="EMBL" id="KAH3775197.1"/>
    </source>
</evidence>
<evidence type="ECO:0000313" key="3">
    <source>
        <dbReference type="Proteomes" id="UP000828390"/>
    </source>
</evidence>
<dbReference type="AlphaFoldDB" id="A0A9D4E772"/>
<organism evidence="2 3">
    <name type="scientific">Dreissena polymorpha</name>
    <name type="common">Zebra mussel</name>
    <name type="synonym">Mytilus polymorpha</name>
    <dbReference type="NCBI Taxonomy" id="45954"/>
    <lineage>
        <taxon>Eukaryota</taxon>
        <taxon>Metazoa</taxon>
        <taxon>Spiralia</taxon>
        <taxon>Lophotrochozoa</taxon>
        <taxon>Mollusca</taxon>
        <taxon>Bivalvia</taxon>
        <taxon>Autobranchia</taxon>
        <taxon>Heteroconchia</taxon>
        <taxon>Euheterodonta</taxon>
        <taxon>Imparidentia</taxon>
        <taxon>Neoheterodontei</taxon>
        <taxon>Myida</taxon>
        <taxon>Dreissenoidea</taxon>
        <taxon>Dreissenidae</taxon>
        <taxon>Dreissena</taxon>
    </lineage>
</organism>
<accession>A0A9D4E772</accession>
<reference evidence="2" key="2">
    <citation type="submission" date="2020-11" db="EMBL/GenBank/DDBJ databases">
        <authorList>
            <person name="McCartney M.A."/>
            <person name="Auch B."/>
            <person name="Kono T."/>
            <person name="Mallez S."/>
            <person name="Becker A."/>
            <person name="Gohl D.M."/>
            <person name="Silverstein K.A.T."/>
            <person name="Koren S."/>
            <person name="Bechman K.B."/>
            <person name="Herman A."/>
            <person name="Abrahante J.E."/>
            <person name="Garbe J."/>
        </authorList>
    </citation>
    <scope>NUCLEOTIDE SEQUENCE</scope>
    <source>
        <strain evidence="2">Duluth1</strain>
        <tissue evidence="2">Whole animal</tissue>
    </source>
</reference>
<feature type="region of interest" description="Disordered" evidence="1">
    <location>
        <begin position="26"/>
        <end position="47"/>
    </location>
</feature>
<reference evidence="2" key="1">
    <citation type="journal article" date="2019" name="bioRxiv">
        <title>The Genome of the Zebra Mussel, Dreissena polymorpha: A Resource for Invasive Species Research.</title>
        <authorList>
            <person name="McCartney M.A."/>
            <person name="Auch B."/>
            <person name="Kono T."/>
            <person name="Mallez S."/>
            <person name="Zhang Y."/>
            <person name="Obille A."/>
            <person name="Becker A."/>
            <person name="Abrahante J.E."/>
            <person name="Garbe J."/>
            <person name="Badalamenti J.P."/>
            <person name="Herman A."/>
            <person name="Mangelson H."/>
            <person name="Liachko I."/>
            <person name="Sullivan S."/>
            <person name="Sone E.D."/>
            <person name="Koren S."/>
            <person name="Silverstein K.A.T."/>
            <person name="Beckman K.B."/>
            <person name="Gohl D.M."/>
        </authorList>
    </citation>
    <scope>NUCLEOTIDE SEQUENCE</scope>
    <source>
        <strain evidence="2">Duluth1</strain>
        <tissue evidence="2">Whole animal</tissue>
    </source>
</reference>
<gene>
    <name evidence="2" type="ORF">DPMN_176596</name>
</gene>
<feature type="compositionally biased region" description="Basic and acidic residues" evidence="1">
    <location>
        <begin position="27"/>
        <end position="36"/>
    </location>
</feature>
<name>A0A9D4E772_DREPO</name>
<dbReference type="EMBL" id="JAIWYP010000009">
    <property type="protein sequence ID" value="KAH3775197.1"/>
    <property type="molecule type" value="Genomic_DNA"/>
</dbReference>